<feature type="transmembrane region" description="Helical" evidence="14">
    <location>
        <begin position="148"/>
        <end position="176"/>
    </location>
</feature>
<sequence>LLLAEAVLCTLIIFRVSYTEIDWRAYMDEVGGFLDGERDYLKLKGDTGPLVYPAGFVYLFSLLSYITNGGSNIRLAQFFFAGLYIVTQGIIFVLYRKAKIPPYVLVLLCLSKRLHSIYLLRLFNDPVAMLPMYLSLWALCSQKYRASVLLFSLGVSIKMNVLLFLPALLFLLTLSIGLPRTVGHFLEGATLQALLGLPFLLKNPSGYLIRSFEMGRVFTHRWTVQWRFLSVETFTSSRLAIALLLIQASLLLIFLFYRWLPPFSKPGFLSLARQCLFHTSKRPLRTLSSSFILVVAFTANAIGVICARSLHYQFYAWYFSSLPLLLWSCPSIPLAIRFLWLAIMEWAWNVYPSTTASSLAIHALHLVLLYGL</sequence>
<dbReference type="EMBL" id="KZ987992">
    <property type="protein sequence ID" value="RKP13555.1"/>
    <property type="molecule type" value="Genomic_DNA"/>
</dbReference>
<evidence type="ECO:0000256" key="4">
    <source>
        <dbReference type="ARBA" id="ARBA00015561"/>
    </source>
</evidence>
<feature type="transmembrane region" description="Helical" evidence="14">
    <location>
        <begin position="322"/>
        <end position="344"/>
    </location>
</feature>
<evidence type="ECO:0000313" key="15">
    <source>
        <dbReference type="EMBL" id="RKP13555.1"/>
    </source>
</evidence>
<evidence type="ECO:0000256" key="2">
    <source>
        <dbReference type="ARBA" id="ARBA00004922"/>
    </source>
</evidence>
<protein>
    <recommendedName>
        <fullName evidence="4 14">Dol-P-Man:Man(5)GlcNAc(2)-PP-Dol alpha-1,3-mannosyltransferase</fullName>
        <ecNumber evidence="3 14">2.4.1.258</ecNumber>
    </recommendedName>
    <alternativeName>
        <fullName evidence="14">Dol-P-Man-dependent alpha(1-3)-mannosyltransferase</fullName>
    </alternativeName>
</protein>
<dbReference type="Proteomes" id="UP000267251">
    <property type="component" value="Unassembled WGS sequence"/>
</dbReference>
<evidence type="ECO:0000256" key="3">
    <source>
        <dbReference type="ARBA" id="ARBA00011964"/>
    </source>
</evidence>
<organism evidence="15 16">
    <name type="scientific">Piptocephalis cylindrospora</name>
    <dbReference type="NCBI Taxonomy" id="1907219"/>
    <lineage>
        <taxon>Eukaryota</taxon>
        <taxon>Fungi</taxon>
        <taxon>Fungi incertae sedis</taxon>
        <taxon>Zoopagomycota</taxon>
        <taxon>Zoopagomycotina</taxon>
        <taxon>Zoopagomycetes</taxon>
        <taxon>Zoopagales</taxon>
        <taxon>Piptocephalidaceae</taxon>
        <taxon>Piptocephalis</taxon>
    </lineage>
</organism>
<comment type="function">
    <text evidence="11 14">Dol-P-Man:Man(5)GlcNAc(2)-PP-Dol alpha-1,3-mannosyltransferase that operates in the biosynthetic pathway of dolichol-linked oligosaccharides, the glycan precursors employed in protein asparagine (N)-glycosylation. The assembly of dolichol-linked oligosaccharides begins on the cytosolic side of the endoplasmic reticulum membrane and finishes in its lumen. The sequential addition of sugars to dolichol pyrophosphate produces dolichol-linked oligosaccharides containing fourteen sugars, including two GlcNAcs, nine mannoses and three glucoses. Once assembled, the oligosaccharide is transferred from the lipid to nascent proteins by oligosaccharyltransferases. In the lumen of the endoplasmic reticulum, adds the first dolichyl beta-D-mannosyl phosphate derived mannose in an alpha-1,3 linkage to Man(5)GlcNAc(2)-PP-dolichol to produce Man(6)GlcNAc(2)-PP-dolichol.</text>
</comment>
<comment type="subcellular location">
    <subcellularLocation>
        <location evidence="1 14">Endoplasmic reticulum membrane</location>
        <topology evidence="1 14">Multi-pass membrane protein</topology>
    </subcellularLocation>
</comment>
<keyword evidence="9 14" id="KW-1133">Transmembrane helix</keyword>
<accession>A0A4P9Y3T8</accession>
<feature type="transmembrane region" description="Helical" evidence="14">
    <location>
        <begin position="290"/>
        <end position="310"/>
    </location>
</feature>
<dbReference type="PANTHER" id="PTHR12646">
    <property type="entry name" value="NOT56 - RELATED"/>
    <property type="match status" value="1"/>
</dbReference>
<evidence type="ECO:0000256" key="14">
    <source>
        <dbReference type="RuleBase" id="RU364047"/>
    </source>
</evidence>
<feature type="transmembrane region" description="Helical" evidence="14">
    <location>
        <begin position="182"/>
        <end position="201"/>
    </location>
</feature>
<dbReference type="PANTHER" id="PTHR12646:SF0">
    <property type="entry name" value="DOL-P-MAN:MAN(5)GLCNAC(2)-PP-DOL ALPHA-1,3-MANNOSYLTRANSFERASE"/>
    <property type="match status" value="1"/>
</dbReference>
<gene>
    <name evidence="15" type="ORF">BJ684DRAFT_6622</name>
</gene>
<comment type="similarity">
    <text evidence="13">Belongs to the glycosyltransferase ALG3 family.</text>
</comment>
<evidence type="ECO:0000256" key="9">
    <source>
        <dbReference type="ARBA" id="ARBA00022989"/>
    </source>
</evidence>
<dbReference type="InterPro" id="IPR007873">
    <property type="entry name" value="Glycosyltransferase_ALG3"/>
</dbReference>
<dbReference type="UniPathway" id="UPA00378"/>
<dbReference type="OrthoDB" id="20028at2759"/>
<evidence type="ECO:0000256" key="1">
    <source>
        <dbReference type="ARBA" id="ARBA00004477"/>
    </source>
</evidence>
<reference evidence="16" key="1">
    <citation type="journal article" date="2018" name="Nat. Microbiol.">
        <title>Leveraging single-cell genomics to expand the fungal tree of life.</title>
        <authorList>
            <person name="Ahrendt S.R."/>
            <person name="Quandt C.A."/>
            <person name="Ciobanu D."/>
            <person name="Clum A."/>
            <person name="Salamov A."/>
            <person name="Andreopoulos B."/>
            <person name="Cheng J.F."/>
            <person name="Woyke T."/>
            <person name="Pelin A."/>
            <person name="Henrissat B."/>
            <person name="Reynolds N.K."/>
            <person name="Benny G.L."/>
            <person name="Smith M.E."/>
            <person name="James T.Y."/>
            <person name="Grigoriev I.V."/>
        </authorList>
    </citation>
    <scope>NUCLEOTIDE SEQUENCE [LARGE SCALE GENOMIC DNA]</scope>
</reference>
<dbReference type="Pfam" id="PF05208">
    <property type="entry name" value="ALG3"/>
    <property type="match status" value="1"/>
</dbReference>
<feature type="transmembrane region" description="Helical" evidence="14">
    <location>
        <begin position="350"/>
        <end position="370"/>
    </location>
</feature>
<feature type="non-terminal residue" evidence="15">
    <location>
        <position position="372"/>
    </location>
</feature>
<dbReference type="GO" id="GO:0005789">
    <property type="term" value="C:endoplasmic reticulum membrane"/>
    <property type="evidence" value="ECO:0007669"/>
    <property type="project" value="UniProtKB-SubCell"/>
</dbReference>
<feature type="transmembrane region" description="Helical" evidence="14">
    <location>
        <begin position="75"/>
        <end position="95"/>
    </location>
</feature>
<evidence type="ECO:0000256" key="11">
    <source>
        <dbReference type="ARBA" id="ARBA00044743"/>
    </source>
</evidence>
<evidence type="ECO:0000256" key="7">
    <source>
        <dbReference type="ARBA" id="ARBA00022692"/>
    </source>
</evidence>
<feature type="transmembrane region" description="Helical" evidence="14">
    <location>
        <begin position="239"/>
        <end position="260"/>
    </location>
</feature>
<keyword evidence="5 14" id="KW-0328">Glycosyltransferase</keyword>
<dbReference type="AlphaFoldDB" id="A0A4P9Y3T8"/>
<keyword evidence="8 14" id="KW-0256">Endoplasmic reticulum</keyword>
<feature type="transmembrane region" description="Helical" evidence="14">
    <location>
        <begin position="50"/>
        <end position="68"/>
    </location>
</feature>
<keyword evidence="6 14" id="KW-0808">Transferase</keyword>
<evidence type="ECO:0000256" key="12">
    <source>
        <dbReference type="ARBA" id="ARBA00049506"/>
    </source>
</evidence>
<proteinExistence type="inferred from homology"/>
<comment type="pathway">
    <text evidence="2 14">Protein modification; protein glycosylation.</text>
</comment>
<evidence type="ECO:0000256" key="13">
    <source>
        <dbReference type="ARBA" id="ARBA00093457"/>
    </source>
</evidence>
<comment type="catalytic activity">
    <reaction evidence="12 14">
        <text>an alpha-D-Man-(1-&gt;2)-alpha-D-Man-(1-&gt;2)-alpha-D-Man-(1-&gt;3)-[alpha-D-Man-(1-&gt;6)]-beta-D-Man-(1-&gt;4)-beta-D-GlcNAc-(1-&gt;4)-alpha-D-GlcNAc-diphospho-di-trans,poly-cis-dolichol + a di-trans,poly-cis-dolichyl beta-D-mannosyl phosphate = an alpha-D-Man-(1-&gt;2)-alpha-D-Man-(1-&gt;2)-alpha-D-Man-(1-&gt;3)-[alpha-D-Man-(1-&gt;3)-alpha-D-Man-(1-&gt;6)]-beta-D-Man-(1-&gt;4)-beta-D-GlcNAc-(1-&gt;4)-alpha-D-GlcNAc-diphospho-di-trans,poly-cis-dolichol + a di-trans,poly-cis-dolichyl phosphate + H(+)</text>
        <dbReference type="Rhea" id="RHEA:29527"/>
        <dbReference type="Rhea" id="RHEA-COMP:19498"/>
        <dbReference type="Rhea" id="RHEA-COMP:19501"/>
        <dbReference type="Rhea" id="RHEA-COMP:19516"/>
        <dbReference type="Rhea" id="RHEA-COMP:19517"/>
        <dbReference type="ChEBI" id="CHEBI:15378"/>
        <dbReference type="ChEBI" id="CHEBI:57683"/>
        <dbReference type="ChEBI" id="CHEBI:58211"/>
        <dbReference type="ChEBI" id="CHEBI:132515"/>
        <dbReference type="ChEBI" id="CHEBI:132516"/>
        <dbReference type="EC" id="2.4.1.258"/>
    </reaction>
    <physiologicalReaction direction="left-to-right" evidence="12 14">
        <dbReference type="Rhea" id="RHEA:29528"/>
    </physiologicalReaction>
</comment>
<keyword evidence="16" id="KW-1185">Reference proteome</keyword>
<evidence type="ECO:0000256" key="6">
    <source>
        <dbReference type="ARBA" id="ARBA00022679"/>
    </source>
</evidence>
<keyword evidence="7 14" id="KW-0812">Transmembrane</keyword>
<feature type="non-terminal residue" evidence="15">
    <location>
        <position position="1"/>
    </location>
</feature>
<name>A0A4P9Y3T8_9FUNG</name>
<dbReference type="EC" id="2.4.1.258" evidence="3 14"/>
<dbReference type="GO" id="GO:0052925">
    <property type="term" value="F:dol-P-Man:Man(5)GlcNAc(2)-PP-Dol alpha-1,3-mannosyltransferase activity"/>
    <property type="evidence" value="ECO:0007669"/>
    <property type="project" value="UniProtKB-EC"/>
</dbReference>
<evidence type="ECO:0000256" key="10">
    <source>
        <dbReference type="ARBA" id="ARBA00023136"/>
    </source>
</evidence>
<keyword evidence="10 14" id="KW-0472">Membrane</keyword>
<evidence type="ECO:0000256" key="8">
    <source>
        <dbReference type="ARBA" id="ARBA00022824"/>
    </source>
</evidence>
<evidence type="ECO:0000313" key="16">
    <source>
        <dbReference type="Proteomes" id="UP000267251"/>
    </source>
</evidence>
<feature type="transmembrane region" description="Helical" evidence="14">
    <location>
        <begin position="115"/>
        <end position="136"/>
    </location>
</feature>
<evidence type="ECO:0000256" key="5">
    <source>
        <dbReference type="ARBA" id="ARBA00022676"/>
    </source>
</evidence>